<proteinExistence type="predicted"/>
<protein>
    <recommendedName>
        <fullName evidence="4">Transmembrane protein</fullName>
    </recommendedName>
</protein>
<name>A0A1Y1WE62_9FUNG</name>
<dbReference type="RefSeq" id="XP_040745041.1">
    <property type="nucleotide sequence ID" value="XM_040883286.1"/>
</dbReference>
<keyword evidence="1" id="KW-0812">Transmembrane</keyword>
<dbReference type="EMBL" id="MCFD01000004">
    <property type="protein sequence ID" value="ORX71526.1"/>
    <property type="molecule type" value="Genomic_DNA"/>
</dbReference>
<comment type="caution">
    <text evidence="2">The sequence shown here is derived from an EMBL/GenBank/DDBJ whole genome shotgun (WGS) entry which is preliminary data.</text>
</comment>
<evidence type="ECO:0000313" key="2">
    <source>
        <dbReference type="EMBL" id="ORX71526.1"/>
    </source>
</evidence>
<organism evidence="2 3">
    <name type="scientific">Linderina pennispora</name>
    <dbReference type="NCBI Taxonomy" id="61395"/>
    <lineage>
        <taxon>Eukaryota</taxon>
        <taxon>Fungi</taxon>
        <taxon>Fungi incertae sedis</taxon>
        <taxon>Zoopagomycota</taxon>
        <taxon>Kickxellomycotina</taxon>
        <taxon>Kickxellomycetes</taxon>
        <taxon>Kickxellales</taxon>
        <taxon>Kickxellaceae</taxon>
        <taxon>Linderina</taxon>
    </lineage>
</organism>
<gene>
    <name evidence="2" type="ORF">DL89DRAFT_127924</name>
</gene>
<keyword evidence="1" id="KW-0472">Membrane</keyword>
<keyword evidence="3" id="KW-1185">Reference proteome</keyword>
<dbReference type="AlphaFoldDB" id="A0A1Y1WE62"/>
<evidence type="ECO:0000256" key="1">
    <source>
        <dbReference type="SAM" id="Phobius"/>
    </source>
</evidence>
<reference evidence="2 3" key="1">
    <citation type="submission" date="2016-07" db="EMBL/GenBank/DDBJ databases">
        <title>Pervasive Adenine N6-methylation of Active Genes in Fungi.</title>
        <authorList>
            <consortium name="DOE Joint Genome Institute"/>
            <person name="Mondo S.J."/>
            <person name="Dannebaum R.O."/>
            <person name="Kuo R.C."/>
            <person name="Labutti K."/>
            <person name="Haridas S."/>
            <person name="Kuo A."/>
            <person name="Salamov A."/>
            <person name="Ahrendt S.R."/>
            <person name="Lipzen A."/>
            <person name="Sullivan W."/>
            <person name="Andreopoulos W.B."/>
            <person name="Clum A."/>
            <person name="Lindquist E."/>
            <person name="Daum C."/>
            <person name="Ramamoorthy G.K."/>
            <person name="Gryganskyi A."/>
            <person name="Culley D."/>
            <person name="Magnuson J.K."/>
            <person name="James T.Y."/>
            <person name="O'Malley M.A."/>
            <person name="Stajich J.E."/>
            <person name="Spatafora J.W."/>
            <person name="Visel A."/>
            <person name="Grigoriev I.V."/>
        </authorList>
    </citation>
    <scope>NUCLEOTIDE SEQUENCE [LARGE SCALE GENOMIC DNA]</scope>
    <source>
        <strain evidence="2 3">ATCC 12442</strain>
    </source>
</reference>
<feature type="transmembrane region" description="Helical" evidence="1">
    <location>
        <begin position="61"/>
        <end position="80"/>
    </location>
</feature>
<accession>A0A1Y1WE62</accession>
<evidence type="ECO:0008006" key="4">
    <source>
        <dbReference type="Google" id="ProtNLM"/>
    </source>
</evidence>
<dbReference type="Proteomes" id="UP000193922">
    <property type="component" value="Unassembled WGS sequence"/>
</dbReference>
<dbReference type="GeneID" id="63799934"/>
<keyword evidence="1" id="KW-1133">Transmembrane helix</keyword>
<evidence type="ECO:0000313" key="3">
    <source>
        <dbReference type="Proteomes" id="UP000193922"/>
    </source>
</evidence>
<sequence length="131" mass="14456">MGCSSCLRFCTRSLWAGCKPIAAFSLTQRVSFAMGADGLFLCCSPGSSSQAEKGSLLKSRFLAVPLFLLQYTFLFFYFSLLRAQPDCLRAPQLLKPYCTITRTFLLPLTTHFAFSLSQLHSASLSLPLVPL</sequence>